<dbReference type="InterPro" id="IPR024072">
    <property type="entry name" value="DHFR-like_dom_sf"/>
</dbReference>
<evidence type="ECO:0008006" key="3">
    <source>
        <dbReference type="Google" id="ProtNLM"/>
    </source>
</evidence>
<evidence type="ECO:0000313" key="1">
    <source>
        <dbReference type="EMBL" id="AOY56024.1"/>
    </source>
</evidence>
<dbReference type="KEGG" id="rpla:A4Z71_03345"/>
<proteinExistence type="predicted"/>
<evidence type="ECO:0000313" key="2">
    <source>
        <dbReference type="Proteomes" id="UP000243784"/>
    </source>
</evidence>
<dbReference type="STRING" id="535712.A4Z71_03345"/>
<name>A0A1D9DYY9_9MICO</name>
<sequence length="194" mass="21531">MKNLPDDKLAALVAESFDSALVHSIALDSAGNYYGEDQSSKSISDASDNEWLMFLRSKADLIVTSGKTFRAESYRQSRFCPIVVISRTVSQTIDSDTSRFPIFFSTLEDCIDLIKRSGKVLLESGPNLAVELASRGKDIVIALSCPRAISEIEIEMVIADFYSGHLRRNLGQGSLSWFEFGTRQITLIPLIRRA</sequence>
<keyword evidence="2" id="KW-1185">Reference proteome</keyword>
<dbReference type="RefSeq" id="WP_070954534.1">
    <property type="nucleotide sequence ID" value="NZ_CP015208.1"/>
</dbReference>
<reference evidence="1 2" key="1">
    <citation type="journal article" date="2016" name="Biochim. Biophys. Acta">
        <title>Photochemical characterization of actinorhodopsin and its functional existence in the natural host.</title>
        <authorList>
            <person name="Nakamura S."/>
            <person name="Kikukawa T."/>
            <person name="Tamogami J."/>
            <person name="Kamiya M."/>
            <person name="Aizawa T."/>
            <person name="Hahn M.W."/>
            <person name="Ihara K."/>
            <person name="Kamo N."/>
            <person name="Demura M."/>
        </authorList>
    </citation>
    <scope>NUCLEOTIDE SEQUENCE [LARGE SCALE GENOMIC DNA]</scope>
    <source>
        <strain evidence="1 2">MWH-Dar1</strain>
    </source>
</reference>
<dbReference type="OrthoDB" id="5243299at2"/>
<dbReference type="AlphaFoldDB" id="A0A1D9DYY9"/>
<dbReference type="SUPFAM" id="SSF53597">
    <property type="entry name" value="Dihydrofolate reductase-like"/>
    <property type="match status" value="1"/>
</dbReference>
<protein>
    <recommendedName>
        <fullName evidence="3">Bacterial bifunctional deaminase-reductase C-terminal domain-containing protein</fullName>
    </recommendedName>
</protein>
<accession>A0A1D9DYY9</accession>
<dbReference type="Proteomes" id="UP000243784">
    <property type="component" value="Chromosome"/>
</dbReference>
<organism evidence="1 2">
    <name type="scientific">Candidatus Rhodoluna planktonica</name>
    <dbReference type="NCBI Taxonomy" id="535712"/>
    <lineage>
        <taxon>Bacteria</taxon>
        <taxon>Bacillati</taxon>
        <taxon>Actinomycetota</taxon>
        <taxon>Actinomycetes</taxon>
        <taxon>Micrococcales</taxon>
        <taxon>Microbacteriaceae</taxon>
        <taxon>Luna cluster</taxon>
        <taxon>Luna-1 subcluster</taxon>
        <taxon>Rhodoluna</taxon>
    </lineage>
</organism>
<gene>
    <name evidence="1" type="ORF">A4Z71_03345</name>
</gene>
<dbReference type="EMBL" id="CP015208">
    <property type="protein sequence ID" value="AOY56024.1"/>
    <property type="molecule type" value="Genomic_DNA"/>
</dbReference>